<evidence type="ECO:0000256" key="1">
    <source>
        <dbReference type="ARBA" id="ARBA00004496"/>
    </source>
</evidence>
<evidence type="ECO:0000313" key="16">
    <source>
        <dbReference type="Proteomes" id="UP001168167"/>
    </source>
</evidence>
<feature type="domain" description="Lon proteolytic" evidence="13">
    <location>
        <begin position="595"/>
        <end position="776"/>
    </location>
</feature>
<dbReference type="Pfam" id="PF00004">
    <property type="entry name" value="AAA"/>
    <property type="match status" value="1"/>
</dbReference>
<sequence>MNDLEYKNAMPVVPLRDVVVFPRVVMSLYVGRQMSLDALNKAMEEGGQVFLATQKVPETDEPKGDDLHDVGCVANVLQMLRLPDSTVKVLVEGISRARAVYIKQEDSDALLSEITLLPTTNAPEESEAVAVRRALIGQITSYAKVNSRLGDDLLAKIKEIDDLGRLTDHIISAFPISLEKRQLLLEITDLSERIDKLLAHVAREIEEQKIERKIRGRVKNQMEKNHREYYLQEQARAIQRELSDDQNAEMDSLKKRVGNAGMSKQALEKCEQELKKLKSMPPMSAEATVTRTYLETVLALPWNKRSPVGNTPIKARKILDDDHYGLDKIKERIVEYLAVQKRMPNGKAPILCFVGPPGVGKTSLGRSIASATGRVFGRISLGGVRDEAEIRGHRKTYVGSMPGKVINAMTRAGVKNPIILLDEIDKMGYDFRGDPSSALLEVLDPEQNTSFVDHYVEVDFDLSEVMFITTANNMDIPPALLDRLEIIRLSGYTEDERVNIAQRHLIPRQFKETGIEEGEAVFSRASVIDIIRYYTREAGVRALERTISKICRKIVLQSEREKEKKRAVRQKRVIPATLEKYLGVRQHRYGLTATDNKVGQVTGLVWTSVGGDLLSIESCHFTGRGKIIRTGKLGQVLQESVDTAFSAVRSRCEHYQIKPATWRDNDFHIHLPEGAIPKDGPSAGIGIATAILSTVTNVPVRADTAMTGEITLRGEVLPIGGLKEKLLAAGRSGIKRVILPKENEKDLSELAPEIKNKFEICLVTWVDEVFELALTEKPALKKKTPVKKRRTLVPPIGKSSDLPKVITH</sequence>
<keyword evidence="12" id="KW-0175">Coiled coil</keyword>
<dbReference type="GO" id="GO:0004252">
    <property type="term" value="F:serine-type endopeptidase activity"/>
    <property type="evidence" value="ECO:0007669"/>
    <property type="project" value="UniProtKB-EC"/>
</dbReference>
<comment type="function">
    <text evidence="9">ATP-dependent serine protease that mediates the selective degradation of mutant and abnormal proteins as well as certain short-lived regulatory proteins. Required for cellular homeostasis and for survival from DNA damage and developmental changes induced by stress. Degrades polypeptides processively to yield small peptide fragments that are 5 to 10 amino acids long. Binds to DNA in a double-stranded, site-specific manner.</text>
</comment>
<evidence type="ECO:0000256" key="4">
    <source>
        <dbReference type="ARBA" id="ARBA00022741"/>
    </source>
</evidence>
<dbReference type="PRINTS" id="PR00830">
    <property type="entry name" value="ENDOLAPTASE"/>
</dbReference>
<dbReference type="Gene3D" id="1.10.8.60">
    <property type="match status" value="1"/>
</dbReference>
<dbReference type="InterPro" id="IPR008269">
    <property type="entry name" value="Lon_proteolytic"/>
</dbReference>
<dbReference type="InterPro" id="IPR027065">
    <property type="entry name" value="Lon_Prtase"/>
</dbReference>
<evidence type="ECO:0000256" key="10">
    <source>
        <dbReference type="PIRNR" id="PIRNR001174"/>
    </source>
</evidence>
<dbReference type="PANTHER" id="PTHR10046">
    <property type="entry name" value="ATP DEPENDENT LON PROTEASE FAMILY MEMBER"/>
    <property type="match status" value="1"/>
</dbReference>
<keyword evidence="2 9" id="KW-0963">Cytoplasm</keyword>
<dbReference type="EMBL" id="JANQAO010000002">
    <property type="protein sequence ID" value="MDM5147396.1"/>
    <property type="molecule type" value="Genomic_DNA"/>
</dbReference>
<protein>
    <recommendedName>
        <fullName evidence="9 10">Lon protease</fullName>
        <ecNumber evidence="9 10">3.4.21.53</ecNumber>
    </recommendedName>
    <alternativeName>
        <fullName evidence="9">ATP-dependent protease La</fullName>
    </alternativeName>
</protein>
<dbReference type="CDD" id="cd19500">
    <property type="entry name" value="RecA-like_Lon"/>
    <property type="match status" value="1"/>
</dbReference>
<proteinExistence type="evidence at transcript level"/>
<comment type="caution">
    <text evidence="15">The sequence shown here is derived from an EMBL/GenBank/DDBJ whole genome shotgun (WGS) entry which is preliminary data.</text>
</comment>
<evidence type="ECO:0000259" key="13">
    <source>
        <dbReference type="PROSITE" id="PS51786"/>
    </source>
</evidence>
<dbReference type="InterPro" id="IPR027543">
    <property type="entry name" value="Lon_bac"/>
</dbReference>
<dbReference type="SUPFAM" id="SSF54211">
    <property type="entry name" value="Ribosomal protein S5 domain 2-like"/>
    <property type="match status" value="1"/>
</dbReference>
<dbReference type="InterPro" id="IPR027417">
    <property type="entry name" value="P-loop_NTPase"/>
</dbReference>
<dbReference type="Gene3D" id="3.40.50.300">
    <property type="entry name" value="P-loop containing nucleotide triphosphate hydrolases"/>
    <property type="match status" value="1"/>
</dbReference>
<comment type="subcellular location">
    <subcellularLocation>
        <location evidence="1 9 10">Cytoplasm</location>
    </subcellularLocation>
</comment>
<dbReference type="Gene3D" id="1.20.5.5270">
    <property type="match status" value="1"/>
</dbReference>
<evidence type="ECO:0000256" key="12">
    <source>
        <dbReference type="SAM" id="Coils"/>
    </source>
</evidence>
<dbReference type="PROSITE" id="PS51786">
    <property type="entry name" value="LON_PROTEOLYTIC"/>
    <property type="match status" value="1"/>
</dbReference>
<dbReference type="Pfam" id="PF02190">
    <property type="entry name" value="LON_substr_bdg"/>
    <property type="match status" value="1"/>
</dbReference>
<dbReference type="InterPro" id="IPR046336">
    <property type="entry name" value="Lon_prtase_N_sf"/>
</dbReference>
<feature type="coiled-coil region" evidence="12">
    <location>
        <begin position="180"/>
        <end position="207"/>
    </location>
</feature>
<dbReference type="SUPFAM" id="SSF88697">
    <property type="entry name" value="PUA domain-like"/>
    <property type="match status" value="1"/>
</dbReference>
<feature type="active site" evidence="9 11">
    <location>
        <position position="725"/>
    </location>
</feature>
<keyword evidence="7 9" id="KW-0067">ATP-binding</keyword>
<dbReference type="SMART" id="SM00464">
    <property type="entry name" value="LON"/>
    <property type="match status" value="1"/>
</dbReference>
<evidence type="ECO:0000256" key="9">
    <source>
        <dbReference type="HAMAP-Rule" id="MF_01973"/>
    </source>
</evidence>
<dbReference type="EC" id="3.4.21.53" evidence="9 10"/>
<feature type="domain" description="Lon N-terminal" evidence="14">
    <location>
        <begin position="10"/>
        <end position="205"/>
    </location>
</feature>
<keyword evidence="8 9" id="KW-0346">Stress response</keyword>
<evidence type="ECO:0000256" key="2">
    <source>
        <dbReference type="ARBA" id="ARBA00022490"/>
    </source>
</evidence>
<evidence type="ECO:0000256" key="8">
    <source>
        <dbReference type="ARBA" id="ARBA00023016"/>
    </source>
</evidence>
<organism evidence="15 16">
    <name type="scientific">Candidatus Doriopsillibacter californiensis</name>
    <dbReference type="NCBI Taxonomy" id="2970740"/>
    <lineage>
        <taxon>Bacteria</taxon>
        <taxon>Pseudomonadati</taxon>
        <taxon>Pseudomonadota</taxon>
        <taxon>Gammaproteobacteria</taxon>
        <taxon>Candidatus Tethybacterales</taxon>
        <taxon>Candidatus Persebacteraceae</taxon>
        <taxon>Candidatus Doriopsillibacter</taxon>
    </lineage>
</organism>
<dbReference type="PIRSF" id="PIRSF001174">
    <property type="entry name" value="Lon_proteas"/>
    <property type="match status" value="1"/>
</dbReference>
<reference evidence="15" key="2">
    <citation type="journal article" date="2023" name="Microbiome">
        <title>Synthase-selected sorting approach identifies a beta-lactone synthase in a nudibranch symbiotic bacterium.</title>
        <authorList>
            <person name="Dzunkova M."/>
            <person name="La Clair J.J."/>
            <person name="Tyml T."/>
            <person name="Doud D."/>
            <person name="Schulz F."/>
            <person name="Piquer-Esteban S."/>
            <person name="Porcel Sanchis D."/>
            <person name="Osborn A."/>
            <person name="Robinson D."/>
            <person name="Louie K.B."/>
            <person name="Bowen B.P."/>
            <person name="Bowers R.M."/>
            <person name="Lee J."/>
            <person name="Arnau V."/>
            <person name="Diaz-Villanueva W."/>
            <person name="Stepanauskas R."/>
            <person name="Gosliner T."/>
            <person name="Date S.V."/>
            <person name="Northen T.R."/>
            <person name="Cheng J.F."/>
            <person name="Burkart M.D."/>
            <person name="Woyke T."/>
        </authorList>
    </citation>
    <scope>NUCLEOTIDE SEQUENCE</scope>
    <source>
        <strain evidence="15">Df01</strain>
    </source>
</reference>
<evidence type="ECO:0000256" key="7">
    <source>
        <dbReference type="ARBA" id="ARBA00022840"/>
    </source>
</evidence>
<evidence type="ECO:0000256" key="3">
    <source>
        <dbReference type="ARBA" id="ARBA00022670"/>
    </source>
</evidence>
<comment type="induction">
    <text evidence="9">By heat shock.</text>
</comment>
<dbReference type="SMART" id="SM00382">
    <property type="entry name" value="AAA"/>
    <property type="match status" value="1"/>
</dbReference>
<feature type="binding site" evidence="9">
    <location>
        <begin position="355"/>
        <end position="362"/>
    </location>
    <ligand>
        <name>ATP</name>
        <dbReference type="ChEBI" id="CHEBI:30616"/>
    </ligand>
</feature>
<comment type="similarity">
    <text evidence="9 10 11">Belongs to the peptidase S16 family.</text>
</comment>
<feature type="active site" evidence="9 11">
    <location>
        <position position="682"/>
    </location>
</feature>
<dbReference type="InterPro" id="IPR014721">
    <property type="entry name" value="Ribsml_uS5_D2-typ_fold_subgr"/>
</dbReference>
<keyword evidence="4 9" id="KW-0547">Nucleotide-binding</keyword>
<evidence type="ECO:0000259" key="14">
    <source>
        <dbReference type="PROSITE" id="PS51787"/>
    </source>
</evidence>
<dbReference type="InterPro" id="IPR015947">
    <property type="entry name" value="PUA-like_sf"/>
</dbReference>
<dbReference type="SUPFAM" id="SSF52540">
    <property type="entry name" value="P-loop containing nucleoside triphosphate hydrolases"/>
    <property type="match status" value="1"/>
</dbReference>
<dbReference type="Pfam" id="PF05362">
    <property type="entry name" value="Lon_C"/>
    <property type="match status" value="1"/>
</dbReference>
<dbReference type="Gene3D" id="2.30.130.40">
    <property type="entry name" value="LON domain-like"/>
    <property type="match status" value="1"/>
</dbReference>
<reference evidence="15" key="1">
    <citation type="submission" date="2022-08" db="EMBL/GenBank/DDBJ databases">
        <authorList>
            <person name="Dzunkova M."/>
            <person name="La Clair J."/>
            <person name="Tyml T."/>
            <person name="Doud D."/>
            <person name="Schulz F."/>
            <person name="Piquer S."/>
            <person name="Porcel Sanchis D."/>
            <person name="Osborn A."/>
            <person name="Robinson D."/>
            <person name="Louie K.B."/>
            <person name="Bowen B.P."/>
            <person name="Bowers R."/>
            <person name="Lee J."/>
            <person name="Arnau Llombart V."/>
            <person name="Diaz Villanueva W."/>
            <person name="Gosliner T."/>
            <person name="Northen T."/>
            <person name="Cheng J.-F."/>
            <person name="Burkart M.D."/>
            <person name="Woyke T."/>
        </authorList>
    </citation>
    <scope>NUCLEOTIDE SEQUENCE</scope>
    <source>
        <strain evidence="15">Df01</strain>
    </source>
</reference>
<dbReference type="NCBIfam" id="TIGR00763">
    <property type="entry name" value="lon"/>
    <property type="match status" value="1"/>
</dbReference>
<name>A0ABT7QL05_9GAMM</name>
<dbReference type="InterPro" id="IPR003959">
    <property type="entry name" value="ATPase_AAA_core"/>
</dbReference>
<dbReference type="Pfam" id="PF22667">
    <property type="entry name" value="Lon_lid"/>
    <property type="match status" value="1"/>
</dbReference>
<dbReference type="PROSITE" id="PS51787">
    <property type="entry name" value="LON_N"/>
    <property type="match status" value="1"/>
</dbReference>
<comment type="subunit">
    <text evidence="9 10">Homohexamer. Organized in a ring with a central cavity.</text>
</comment>
<evidence type="ECO:0000256" key="5">
    <source>
        <dbReference type="ARBA" id="ARBA00022801"/>
    </source>
</evidence>
<dbReference type="Gene3D" id="3.30.230.10">
    <property type="match status" value="1"/>
</dbReference>
<dbReference type="Proteomes" id="UP001168167">
    <property type="component" value="Unassembled WGS sequence"/>
</dbReference>
<dbReference type="InterPro" id="IPR003111">
    <property type="entry name" value="Lon_prtase_N"/>
</dbReference>
<dbReference type="InterPro" id="IPR054594">
    <property type="entry name" value="Lon_lid"/>
</dbReference>
<dbReference type="InterPro" id="IPR004815">
    <property type="entry name" value="Lon_bac/euk-typ"/>
</dbReference>
<keyword evidence="5 9" id="KW-0378">Hydrolase</keyword>
<dbReference type="Gene3D" id="1.20.58.1480">
    <property type="match status" value="1"/>
</dbReference>
<evidence type="ECO:0000256" key="6">
    <source>
        <dbReference type="ARBA" id="ARBA00022825"/>
    </source>
</evidence>
<keyword evidence="3 9" id="KW-0645">Protease</keyword>
<keyword evidence="6 9" id="KW-0720">Serine protease</keyword>
<dbReference type="NCBIfam" id="NF008053">
    <property type="entry name" value="PRK10787.1"/>
    <property type="match status" value="1"/>
</dbReference>
<dbReference type="HAMAP" id="MF_01973">
    <property type="entry name" value="lon_bact"/>
    <property type="match status" value="1"/>
</dbReference>
<dbReference type="InterPro" id="IPR020568">
    <property type="entry name" value="Ribosomal_Su5_D2-typ_SF"/>
</dbReference>
<evidence type="ECO:0000313" key="15">
    <source>
        <dbReference type="EMBL" id="MDM5147396.1"/>
    </source>
</evidence>
<evidence type="ECO:0000256" key="11">
    <source>
        <dbReference type="PROSITE-ProRule" id="PRU01122"/>
    </source>
</evidence>
<accession>A0ABT7QL05</accession>
<comment type="catalytic activity">
    <reaction evidence="9 10 11">
        <text>Hydrolysis of proteins in presence of ATP.</text>
        <dbReference type="EC" id="3.4.21.53"/>
    </reaction>
</comment>
<keyword evidence="16" id="KW-1185">Reference proteome</keyword>
<dbReference type="InterPro" id="IPR003593">
    <property type="entry name" value="AAA+_ATPase"/>
</dbReference>
<gene>
    <name evidence="9 15" type="primary">lon</name>
    <name evidence="15" type="ORF">NQX30_03300</name>
</gene>